<evidence type="ECO:0000313" key="1">
    <source>
        <dbReference type="EMBL" id="KAH7837793.1"/>
    </source>
</evidence>
<comment type="caution">
    <text evidence="1">The sequence shown here is derived from an EMBL/GenBank/DDBJ whole genome shotgun (WGS) entry which is preliminary data.</text>
</comment>
<keyword evidence="2" id="KW-1185">Reference proteome</keyword>
<dbReference type="EMBL" id="CM037156">
    <property type="protein sequence ID" value="KAH7837793.1"/>
    <property type="molecule type" value="Genomic_DNA"/>
</dbReference>
<accession>A0ACB7XAT7</accession>
<gene>
    <name evidence="1" type="ORF">Vadar_018046</name>
</gene>
<evidence type="ECO:0000313" key="2">
    <source>
        <dbReference type="Proteomes" id="UP000828048"/>
    </source>
</evidence>
<organism evidence="1 2">
    <name type="scientific">Vaccinium darrowii</name>
    <dbReference type="NCBI Taxonomy" id="229202"/>
    <lineage>
        <taxon>Eukaryota</taxon>
        <taxon>Viridiplantae</taxon>
        <taxon>Streptophyta</taxon>
        <taxon>Embryophyta</taxon>
        <taxon>Tracheophyta</taxon>
        <taxon>Spermatophyta</taxon>
        <taxon>Magnoliopsida</taxon>
        <taxon>eudicotyledons</taxon>
        <taxon>Gunneridae</taxon>
        <taxon>Pentapetalae</taxon>
        <taxon>asterids</taxon>
        <taxon>Ericales</taxon>
        <taxon>Ericaceae</taxon>
        <taxon>Vaccinioideae</taxon>
        <taxon>Vaccinieae</taxon>
        <taxon>Vaccinium</taxon>
    </lineage>
</organism>
<sequence>MSPFAPPFIGRSCSHRLKHLHKRFGRGIDLEKASVWGIWTLLNRVLSIFLHCERIRSCSFNSWMLLAHLVAELGIALEDALVLLSTSAPPLEKEEDREGFIVDQDESLTGTPQNGVGVHEGLPCSVNLDLCGVPASGEDKISNTASDGLSSLKHGNPTSTSITSLPLPVVSSMKGSREKRGLHVENLSVRWAPDVYDPTPTSQCHTVKSYNQHCSKMSKKSGRHKHKGKSARSNSVDKKHRRKSSSRVAS</sequence>
<dbReference type="Proteomes" id="UP000828048">
    <property type="component" value="Chromosome 6"/>
</dbReference>
<proteinExistence type="predicted"/>
<protein>
    <submittedName>
        <fullName evidence="1">Uncharacterized protein</fullName>
    </submittedName>
</protein>
<reference evidence="1 2" key="1">
    <citation type="journal article" date="2021" name="Hortic Res">
        <title>High-quality reference genome and annotation aids understanding of berry development for evergreen blueberry (Vaccinium darrowii).</title>
        <authorList>
            <person name="Yu J."/>
            <person name="Hulse-Kemp A.M."/>
            <person name="Babiker E."/>
            <person name="Staton M."/>
        </authorList>
    </citation>
    <scope>NUCLEOTIDE SEQUENCE [LARGE SCALE GENOMIC DNA]</scope>
    <source>
        <strain evidence="2">cv. NJ 8807/NJ 8810</strain>
        <tissue evidence="1">Young leaf</tissue>
    </source>
</reference>
<name>A0ACB7XAT7_9ERIC</name>